<dbReference type="EMBL" id="QFNY01000445">
    <property type="protein sequence ID" value="PZO97215.1"/>
    <property type="molecule type" value="Genomic_DNA"/>
</dbReference>
<dbReference type="InterPro" id="IPR012318">
    <property type="entry name" value="HTH_CRP"/>
</dbReference>
<dbReference type="SMART" id="SM00419">
    <property type="entry name" value="HTH_CRP"/>
    <property type="match status" value="1"/>
</dbReference>
<evidence type="ECO:0000313" key="7">
    <source>
        <dbReference type="Proteomes" id="UP000249451"/>
    </source>
</evidence>
<dbReference type="PANTHER" id="PTHR24567:SF28">
    <property type="entry name" value="LISTERIOLYSIN REGULATORY PROTEIN"/>
    <property type="match status" value="1"/>
</dbReference>
<accession>A0A2W5CQ65</accession>
<dbReference type="GO" id="GO:0003700">
    <property type="term" value="F:DNA-binding transcription factor activity"/>
    <property type="evidence" value="ECO:0007669"/>
    <property type="project" value="TreeGrafter"/>
</dbReference>
<keyword evidence="1" id="KW-0805">Transcription regulation</keyword>
<dbReference type="GO" id="GO:0003677">
    <property type="term" value="F:DNA binding"/>
    <property type="evidence" value="ECO:0007669"/>
    <property type="project" value="UniProtKB-KW"/>
</dbReference>
<dbReference type="Proteomes" id="UP000249451">
    <property type="component" value="Unassembled WGS sequence"/>
</dbReference>
<dbReference type="GO" id="GO:0005829">
    <property type="term" value="C:cytosol"/>
    <property type="evidence" value="ECO:0007669"/>
    <property type="project" value="TreeGrafter"/>
</dbReference>
<gene>
    <name evidence="6" type="ORF">DI609_13680</name>
</gene>
<dbReference type="PANTHER" id="PTHR24567">
    <property type="entry name" value="CRP FAMILY TRANSCRIPTIONAL REGULATORY PROTEIN"/>
    <property type="match status" value="1"/>
</dbReference>
<dbReference type="CDD" id="cd00038">
    <property type="entry name" value="CAP_ED"/>
    <property type="match status" value="1"/>
</dbReference>
<reference evidence="6 7" key="1">
    <citation type="submission" date="2017-11" db="EMBL/GenBank/DDBJ databases">
        <title>Infants hospitalized years apart are colonized by the same room-sourced microbial strains.</title>
        <authorList>
            <person name="Brooks B."/>
            <person name="Olm M.R."/>
            <person name="Firek B.A."/>
            <person name="Baker R."/>
            <person name="Thomas B.C."/>
            <person name="Morowitz M.J."/>
            <person name="Banfield J.F."/>
        </authorList>
    </citation>
    <scope>NUCLEOTIDE SEQUENCE [LARGE SCALE GENOMIC DNA]</scope>
    <source>
        <strain evidence="6">S2_012_000_R3_87</strain>
    </source>
</reference>
<proteinExistence type="predicted"/>
<keyword evidence="3" id="KW-0804">Transcription</keyword>
<evidence type="ECO:0000313" key="6">
    <source>
        <dbReference type="EMBL" id="PZO97215.1"/>
    </source>
</evidence>
<dbReference type="PROSITE" id="PS51063">
    <property type="entry name" value="HTH_CRP_2"/>
    <property type="match status" value="1"/>
</dbReference>
<dbReference type="SMART" id="SM00100">
    <property type="entry name" value="cNMP"/>
    <property type="match status" value="1"/>
</dbReference>
<dbReference type="SUPFAM" id="SSF46785">
    <property type="entry name" value="Winged helix' DNA-binding domain"/>
    <property type="match status" value="1"/>
</dbReference>
<feature type="domain" description="Cyclic nucleotide-binding" evidence="4">
    <location>
        <begin position="146"/>
        <end position="217"/>
    </location>
</feature>
<dbReference type="Pfam" id="PF13545">
    <property type="entry name" value="HTH_Crp_2"/>
    <property type="match status" value="1"/>
</dbReference>
<keyword evidence="2" id="KW-0238">DNA-binding</keyword>
<evidence type="ECO:0000259" key="5">
    <source>
        <dbReference type="PROSITE" id="PS51063"/>
    </source>
</evidence>
<evidence type="ECO:0000256" key="3">
    <source>
        <dbReference type="ARBA" id="ARBA00023163"/>
    </source>
</evidence>
<dbReference type="AlphaFoldDB" id="A0A2W5CQ65"/>
<name>A0A2W5CQ65_9CORY</name>
<dbReference type="InterPro" id="IPR014710">
    <property type="entry name" value="RmlC-like_jellyroll"/>
</dbReference>
<dbReference type="Pfam" id="PF00027">
    <property type="entry name" value="cNMP_binding"/>
    <property type="match status" value="1"/>
</dbReference>
<comment type="caution">
    <text evidence="6">The sequence shown here is derived from an EMBL/GenBank/DDBJ whole genome shotgun (WGS) entry which is preliminary data.</text>
</comment>
<dbReference type="PROSITE" id="PS50042">
    <property type="entry name" value="CNMP_BINDING_3"/>
    <property type="match status" value="1"/>
</dbReference>
<dbReference type="SUPFAM" id="SSF51206">
    <property type="entry name" value="cAMP-binding domain-like"/>
    <property type="match status" value="1"/>
</dbReference>
<evidence type="ECO:0000256" key="1">
    <source>
        <dbReference type="ARBA" id="ARBA00023015"/>
    </source>
</evidence>
<dbReference type="InterPro" id="IPR018490">
    <property type="entry name" value="cNMP-bd_dom_sf"/>
</dbReference>
<sequence>MMIRPELNFTSALSTPDMPLSFVSILLTQLGQENSSERRTMFFRFALDIGVSFSLVCGLFPRSWGCARGLIAWMLPGGCCCFLAPTLKLWGLATGFLDADQVERNWCSTGANAGLRVRIGSMPSHCSEPHVCPPELRDRVMQHSPLTSSLDAAGRTAFDSQVVAHAWAEGEPLYTQGEPLRGLYMVMSGVVRLTQATDQGHELTVDLCGEGDVLGAMMPGEVQATVTAWATTTVCCLFLPAEKLTRMVGAHPQVGAAMLHLQQRTLQEAQTRKVHNATARVRSRVLETLDYLDGKFGRSLSDGGRILEAPIRREDIAGIAGTTLESTSREMSTLIKAGVVAPGRQRIELLKPLPEK</sequence>
<dbReference type="InterPro" id="IPR050397">
    <property type="entry name" value="Env_Response_Regulators"/>
</dbReference>
<evidence type="ECO:0000256" key="2">
    <source>
        <dbReference type="ARBA" id="ARBA00023125"/>
    </source>
</evidence>
<feature type="domain" description="HTH crp-type" evidence="5">
    <location>
        <begin position="279"/>
        <end position="353"/>
    </location>
</feature>
<organism evidence="6 7">
    <name type="scientific">Corynebacterium urealyticum</name>
    <dbReference type="NCBI Taxonomy" id="43771"/>
    <lineage>
        <taxon>Bacteria</taxon>
        <taxon>Bacillati</taxon>
        <taxon>Actinomycetota</taxon>
        <taxon>Actinomycetes</taxon>
        <taxon>Mycobacteriales</taxon>
        <taxon>Corynebacteriaceae</taxon>
        <taxon>Corynebacterium</taxon>
    </lineage>
</organism>
<dbReference type="Gene3D" id="2.60.120.10">
    <property type="entry name" value="Jelly Rolls"/>
    <property type="match status" value="1"/>
</dbReference>
<protein>
    <submittedName>
        <fullName evidence="6">Crp/Fnr family transcriptional regulator</fullName>
    </submittedName>
</protein>
<dbReference type="InterPro" id="IPR000595">
    <property type="entry name" value="cNMP-bd_dom"/>
</dbReference>
<evidence type="ECO:0000259" key="4">
    <source>
        <dbReference type="PROSITE" id="PS50042"/>
    </source>
</evidence>
<dbReference type="InterPro" id="IPR036390">
    <property type="entry name" value="WH_DNA-bd_sf"/>
</dbReference>